<sequence length="310" mass="33486">MAAELSIFTVDAFTAQPFTGNPAAVVLVPGSTYFATRRSTCYTCVAHGDIRIKNTGVEIIARDMMISNEIKVSMDLPDVLQQTIASEMNLSETVYIRTLPDGGDFKTGCRFGIRWFTPTNEVPLCGHATLASAAVLFFCQGNTNPTLTFESASGPLSARRTGSGITLDFPLNPVQPFTRAANIIKEICEPSHVQDVQYSPATKKLVLRLQDNLSRDYLESLSPDTRSLQASDVSGDVKGVIVTLKGTPEAADYDFLSRYFAPWNGIPEDPVTARQCSPRGGDLGVAIVGDRVELTGSACVVMRGHLLNVT</sequence>
<organism evidence="3 4">
    <name type="scientific">Mya arenaria</name>
    <name type="common">Soft-shell clam</name>
    <dbReference type="NCBI Taxonomy" id="6604"/>
    <lineage>
        <taxon>Eukaryota</taxon>
        <taxon>Metazoa</taxon>
        <taxon>Spiralia</taxon>
        <taxon>Lophotrochozoa</taxon>
        <taxon>Mollusca</taxon>
        <taxon>Bivalvia</taxon>
        <taxon>Autobranchia</taxon>
        <taxon>Heteroconchia</taxon>
        <taxon>Euheterodonta</taxon>
        <taxon>Imparidentia</taxon>
        <taxon>Neoheterodontei</taxon>
        <taxon>Myida</taxon>
        <taxon>Myoidea</taxon>
        <taxon>Myidae</taxon>
        <taxon>Mya</taxon>
    </lineage>
</organism>
<dbReference type="PANTHER" id="PTHR13774">
    <property type="entry name" value="PHENAZINE BIOSYNTHESIS PROTEIN"/>
    <property type="match status" value="1"/>
</dbReference>
<protein>
    <submittedName>
        <fullName evidence="3">PBLD-like protein</fullName>
    </submittedName>
</protein>
<evidence type="ECO:0000256" key="2">
    <source>
        <dbReference type="ARBA" id="ARBA00023235"/>
    </source>
</evidence>
<keyword evidence="2" id="KW-0413">Isomerase</keyword>
<dbReference type="EMBL" id="CP111013">
    <property type="protein sequence ID" value="WAQ96332.1"/>
    <property type="molecule type" value="Genomic_DNA"/>
</dbReference>
<reference evidence="3" key="1">
    <citation type="submission" date="2022-11" db="EMBL/GenBank/DDBJ databases">
        <title>Centuries of genome instability and evolution in soft-shell clam transmissible cancer (bioRxiv).</title>
        <authorList>
            <person name="Hart S.F.M."/>
            <person name="Yonemitsu M.A."/>
            <person name="Giersch R.M."/>
            <person name="Beal B.F."/>
            <person name="Arriagada G."/>
            <person name="Davis B.W."/>
            <person name="Ostrander E.A."/>
            <person name="Goff S.P."/>
            <person name="Metzger M.J."/>
        </authorList>
    </citation>
    <scope>NUCLEOTIDE SEQUENCE</scope>
    <source>
        <strain evidence="3">MELC-2E11</strain>
        <tissue evidence="3">Siphon/mantle</tissue>
    </source>
</reference>
<gene>
    <name evidence="3" type="ORF">MAR_029022</name>
</gene>
<evidence type="ECO:0000256" key="1">
    <source>
        <dbReference type="ARBA" id="ARBA00008270"/>
    </source>
</evidence>
<dbReference type="InterPro" id="IPR003719">
    <property type="entry name" value="Phenazine_PhzF-like"/>
</dbReference>
<proteinExistence type="inferred from homology"/>
<accession>A0ABY7DI01</accession>
<dbReference type="SUPFAM" id="SSF54506">
    <property type="entry name" value="Diaminopimelate epimerase-like"/>
    <property type="match status" value="2"/>
</dbReference>
<name>A0ABY7DI01_MYAAR</name>
<dbReference type="PIRSF" id="PIRSF016184">
    <property type="entry name" value="PhzC_PhzF"/>
    <property type="match status" value="1"/>
</dbReference>
<evidence type="ECO:0000313" key="4">
    <source>
        <dbReference type="Proteomes" id="UP001164746"/>
    </source>
</evidence>
<dbReference type="Gene3D" id="3.10.310.10">
    <property type="entry name" value="Diaminopimelate Epimerase, Chain A, domain 1"/>
    <property type="match status" value="2"/>
</dbReference>
<dbReference type="Proteomes" id="UP001164746">
    <property type="component" value="Chromosome 2"/>
</dbReference>
<comment type="similarity">
    <text evidence="1">Belongs to the PhzF family.</text>
</comment>
<keyword evidence="4" id="KW-1185">Reference proteome</keyword>
<dbReference type="Pfam" id="PF02567">
    <property type="entry name" value="PhzC-PhzF"/>
    <property type="match status" value="1"/>
</dbReference>
<dbReference type="PANTHER" id="PTHR13774:SF17">
    <property type="entry name" value="PHENAZINE BIOSYNTHESIS-LIKE DOMAIN-CONTAINING PROTEIN"/>
    <property type="match status" value="1"/>
</dbReference>
<evidence type="ECO:0000313" key="3">
    <source>
        <dbReference type="EMBL" id="WAQ96332.1"/>
    </source>
</evidence>